<reference evidence="2" key="1">
    <citation type="journal article" date="2022" name="bioRxiv">
        <title>Sequencing and chromosome-scale assembly of the giantPleurodeles waltlgenome.</title>
        <authorList>
            <person name="Brown T."/>
            <person name="Elewa A."/>
            <person name="Iarovenko S."/>
            <person name="Subramanian E."/>
            <person name="Araus A.J."/>
            <person name="Petzold A."/>
            <person name="Susuki M."/>
            <person name="Suzuki K.-i.T."/>
            <person name="Hayashi T."/>
            <person name="Toyoda A."/>
            <person name="Oliveira C."/>
            <person name="Osipova E."/>
            <person name="Leigh N.D."/>
            <person name="Simon A."/>
            <person name="Yun M.H."/>
        </authorList>
    </citation>
    <scope>NUCLEOTIDE SEQUENCE</scope>
    <source>
        <strain evidence="2">20211129_DDA</strain>
        <tissue evidence="2">Liver</tissue>
    </source>
</reference>
<accession>A0AAV7RBU4</accession>
<evidence type="ECO:0000313" key="3">
    <source>
        <dbReference type="Proteomes" id="UP001066276"/>
    </source>
</evidence>
<evidence type="ECO:0000256" key="1">
    <source>
        <dbReference type="SAM" id="MobiDB-lite"/>
    </source>
</evidence>
<dbReference type="EMBL" id="JANPWB010000009">
    <property type="protein sequence ID" value="KAJ1149625.1"/>
    <property type="molecule type" value="Genomic_DNA"/>
</dbReference>
<comment type="caution">
    <text evidence="2">The sequence shown here is derived from an EMBL/GenBank/DDBJ whole genome shotgun (WGS) entry which is preliminary data.</text>
</comment>
<dbReference type="Proteomes" id="UP001066276">
    <property type="component" value="Chromosome 5"/>
</dbReference>
<protein>
    <submittedName>
        <fullName evidence="2">Uncharacterized protein</fullName>
    </submittedName>
</protein>
<proteinExistence type="predicted"/>
<organism evidence="2 3">
    <name type="scientific">Pleurodeles waltl</name>
    <name type="common">Iberian ribbed newt</name>
    <dbReference type="NCBI Taxonomy" id="8319"/>
    <lineage>
        <taxon>Eukaryota</taxon>
        <taxon>Metazoa</taxon>
        <taxon>Chordata</taxon>
        <taxon>Craniata</taxon>
        <taxon>Vertebrata</taxon>
        <taxon>Euteleostomi</taxon>
        <taxon>Amphibia</taxon>
        <taxon>Batrachia</taxon>
        <taxon>Caudata</taxon>
        <taxon>Salamandroidea</taxon>
        <taxon>Salamandridae</taxon>
        <taxon>Pleurodelinae</taxon>
        <taxon>Pleurodeles</taxon>
    </lineage>
</organism>
<sequence>MLAGIGRLPGPIRCMAFLAPTTESIHPSVHGPSYRGADRPDMASGSGSLDLDFGPESDPAPILMSWGAPTQTQRPMWCFTAWYMKDPECVDFIDQELENYFRQNSRSEALAMTLWMARKPSMRGVSKGYIRQWEAWQAQWITGLESRIADLESRVQWSDRRELGSQLVLLCAEFWQVSLAEARQCWQASTQKVYELGDKTGKLVYWLVTCNVSSQVVPLIRNRLGSIQE</sequence>
<name>A0AAV7RBU4_PLEWA</name>
<gene>
    <name evidence="2" type="ORF">NDU88_002432</name>
</gene>
<feature type="region of interest" description="Disordered" evidence="1">
    <location>
        <begin position="28"/>
        <end position="47"/>
    </location>
</feature>
<evidence type="ECO:0000313" key="2">
    <source>
        <dbReference type="EMBL" id="KAJ1149625.1"/>
    </source>
</evidence>
<keyword evidence="3" id="KW-1185">Reference proteome</keyword>
<dbReference type="AlphaFoldDB" id="A0AAV7RBU4"/>